<evidence type="ECO:0000313" key="3">
    <source>
        <dbReference type="EMBL" id="KKN49137.1"/>
    </source>
</evidence>
<sequence length="107" mass="11807">MTDGDKLAIQQAKASTWKKILIWSIVVVVFCTLVAVLLIVVLQRKSPVGAVDAVVARAKHQAAKADMDAKIKTAEARMVEDAVVAELKRIKEIEDEEERAKRLAELL</sequence>
<evidence type="ECO:0000256" key="2">
    <source>
        <dbReference type="SAM" id="Phobius"/>
    </source>
</evidence>
<accession>A0A0F9RHC8</accession>
<comment type="caution">
    <text evidence="3">The sequence shown here is derived from an EMBL/GenBank/DDBJ whole genome shotgun (WGS) entry which is preliminary data.</text>
</comment>
<feature type="transmembrane region" description="Helical" evidence="2">
    <location>
        <begin position="20"/>
        <end position="42"/>
    </location>
</feature>
<name>A0A0F9RHC8_9ZZZZ</name>
<evidence type="ECO:0000256" key="1">
    <source>
        <dbReference type="SAM" id="Coils"/>
    </source>
</evidence>
<keyword evidence="2" id="KW-0812">Transmembrane</keyword>
<dbReference type="AlphaFoldDB" id="A0A0F9RHC8"/>
<keyword evidence="1" id="KW-0175">Coiled coil</keyword>
<feature type="coiled-coil region" evidence="1">
    <location>
        <begin position="57"/>
        <end position="103"/>
    </location>
</feature>
<protein>
    <submittedName>
        <fullName evidence="3">Uncharacterized protein</fullName>
    </submittedName>
</protein>
<keyword evidence="2" id="KW-1133">Transmembrane helix</keyword>
<organism evidence="3">
    <name type="scientific">marine sediment metagenome</name>
    <dbReference type="NCBI Taxonomy" id="412755"/>
    <lineage>
        <taxon>unclassified sequences</taxon>
        <taxon>metagenomes</taxon>
        <taxon>ecological metagenomes</taxon>
    </lineage>
</organism>
<reference evidence="3" key="1">
    <citation type="journal article" date="2015" name="Nature">
        <title>Complex archaea that bridge the gap between prokaryotes and eukaryotes.</title>
        <authorList>
            <person name="Spang A."/>
            <person name="Saw J.H."/>
            <person name="Jorgensen S.L."/>
            <person name="Zaremba-Niedzwiedzka K."/>
            <person name="Martijn J."/>
            <person name="Lind A.E."/>
            <person name="van Eijk R."/>
            <person name="Schleper C."/>
            <person name="Guy L."/>
            <person name="Ettema T.J."/>
        </authorList>
    </citation>
    <scope>NUCLEOTIDE SEQUENCE</scope>
</reference>
<gene>
    <name evidence="3" type="ORF">LCGC14_0645850</name>
</gene>
<proteinExistence type="predicted"/>
<dbReference type="EMBL" id="LAZR01001182">
    <property type="protein sequence ID" value="KKN49137.1"/>
    <property type="molecule type" value="Genomic_DNA"/>
</dbReference>
<keyword evidence="2" id="KW-0472">Membrane</keyword>